<keyword evidence="6 11" id="KW-0418">Kinase</keyword>
<comment type="similarity">
    <text evidence="11">Belongs to the shikimate kinase family.</text>
</comment>
<dbReference type="GO" id="GO:0009423">
    <property type="term" value="P:chorismate biosynthetic process"/>
    <property type="evidence" value="ECO:0007669"/>
    <property type="project" value="UniProtKB-UniRule"/>
</dbReference>
<dbReference type="UniPathway" id="UPA00053">
    <property type="reaction ID" value="UER00088"/>
</dbReference>
<dbReference type="Gene3D" id="3.40.50.300">
    <property type="entry name" value="P-loop containing nucleotide triphosphate hydrolases"/>
    <property type="match status" value="1"/>
</dbReference>
<keyword evidence="8 11" id="KW-0460">Magnesium</keyword>
<evidence type="ECO:0000313" key="15">
    <source>
        <dbReference type="Proteomes" id="UP000247005"/>
    </source>
</evidence>
<dbReference type="OrthoDB" id="9800332at2"/>
<evidence type="ECO:0000256" key="10">
    <source>
        <dbReference type="ARBA" id="ARBA00048567"/>
    </source>
</evidence>
<feature type="binding site" evidence="11">
    <location>
        <begin position="12"/>
        <end position="17"/>
    </location>
    <ligand>
        <name>ATP</name>
        <dbReference type="ChEBI" id="CHEBI:30616"/>
    </ligand>
</feature>
<name>A0A2P5GSB3_9ENTR</name>
<feature type="binding site" evidence="11">
    <location>
        <position position="120"/>
    </location>
    <ligand>
        <name>ATP</name>
        <dbReference type="ChEBI" id="CHEBI:30616"/>
    </ligand>
</feature>
<evidence type="ECO:0000256" key="2">
    <source>
        <dbReference type="ARBA" id="ARBA00022490"/>
    </source>
</evidence>
<dbReference type="EC" id="2.7.1.71" evidence="11"/>
<comment type="catalytic activity">
    <reaction evidence="10 11">
        <text>shikimate + ATP = 3-phosphoshikimate + ADP + H(+)</text>
        <dbReference type="Rhea" id="RHEA:13121"/>
        <dbReference type="ChEBI" id="CHEBI:15378"/>
        <dbReference type="ChEBI" id="CHEBI:30616"/>
        <dbReference type="ChEBI" id="CHEBI:36208"/>
        <dbReference type="ChEBI" id="CHEBI:145989"/>
        <dbReference type="ChEBI" id="CHEBI:456216"/>
        <dbReference type="EC" id="2.7.1.71"/>
    </reaction>
</comment>
<comment type="function">
    <text evidence="11">Catalyzes the specific phosphorylation of the 3-hydroxyl group of shikimic acid using ATP as a cosubstrate.</text>
</comment>
<dbReference type="GO" id="GO:0005829">
    <property type="term" value="C:cytosol"/>
    <property type="evidence" value="ECO:0007669"/>
    <property type="project" value="TreeGrafter"/>
</dbReference>
<feature type="binding site" evidence="11">
    <location>
        <position position="79"/>
    </location>
    <ligand>
        <name>substrate</name>
    </ligand>
</feature>
<keyword evidence="4 11" id="KW-0808">Transferase</keyword>
<dbReference type="PRINTS" id="PR01100">
    <property type="entry name" value="SHIKIMTKNASE"/>
</dbReference>
<dbReference type="EMBL" id="PQGE01000003">
    <property type="protein sequence ID" value="POP46709.1"/>
    <property type="molecule type" value="Genomic_DNA"/>
</dbReference>
<dbReference type="SUPFAM" id="SSF52540">
    <property type="entry name" value="P-loop containing nucleoside triphosphate hydrolases"/>
    <property type="match status" value="1"/>
</dbReference>
<proteinExistence type="inferred from homology"/>
<reference evidence="14 15" key="1">
    <citation type="submission" date="2018-01" db="EMBL/GenBank/DDBJ databases">
        <title>Superficieibacter electus gen. nov., sp. nov., an extended-spectrum beta-lactamase possessing member of the Enterobacteriaceae family, isolated from intensive care unit surfaces.</title>
        <authorList>
            <person name="Potter R.F."/>
            <person name="D'Souza A.W."/>
        </authorList>
    </citation>
    <scope>NUCLEOTIDE SEQUENCE [LARGE SCALE GENOMIC DNA]</scope>
    <source>
        <strain evidence="13 15">BP-1</strain>
        <strain evidence="12 14">BP-2</strain>
    </source>
</reference>
<comment type="caution">
    <text evidence="11">Lacks conserved residue(s) required for the propagation of feature annotation.</text>
</comment>
<evidence type="ECO:0000313" key="14">
    <source>
        <dbReference type="Proteomes" id="UP000237073"/>
    </source>
</evidence>
<evidence type="ECO:0000256" key="9">
    <source>
        <dbReference type="ARBA" id="ARBA00023141"/>
    </source>
</evidence>
<evidence type="ECO:0000313" key="12">
    <source>
        <dbReference type="EMBL" id="POP46709.1"/>
    </source>
</evidence>
<keyword evidence="14" id="KW-1185">Reference proteome</keyword>
<gene>
    <name evidence="11" type="primary">aroK</name>
    <name evidence="13" type="ORF">CHU32_07260</name>
    <name evidence="12" type="ORF">CHU33_04305</name>
</gene>
<dbReference type="PANTHER" id="PTHR21087:SF21">
    <property type="entry name" value="SHIKIMATE KINASE 2"/>
    <property type="match status" value="1"/>
</dbReference>
<dbReference type="NCBIfam" id="NF002988">
    <property type="entry name" value="PRK03731.1"/>
    <property type="match status" value="1"/>
</dbReference>
<evidence type="ECO:0000256" key="3">
    <source>
        <dbReference type="ARBA" id="ARBA00022605"/>
    </source>
</evidence>
<feature type="binding site" evidence="11">
    <location>
        <position position="34"/>
    </location>
    <ligand>
        <name>substrate</name>
    </ligand>
</feature>
<accession>A0A2P5GSB3</accession>
<dbReference type="PANTHER" id="PTHR21087">
    <property type="entry name" value="SHIKIMATE KINASE"/>
    <property type="match status" value="1"/>
</dbReference>
<evidence type="ECO:0000256" key="1">
    <source>
        <dbReference type="ARBA" id="ARBA00004842"/>
    </source>
</evidence>
<dbReference type="HAMAP" id="MF_00109">
    <property type="entry name" value="Shikimate_kinase"/>
    <property type="match status" value="1"/>
</dbReference>
<feature type="binding site" evidence="11">
    <location>
        <position position="58"/>
    </location>
    <ligand>
        <name>substrate</name>
    </ligand>
</feature>
<comment type="subcellular location">
    <subcellularLocation>
        <location evidence="11">Cytoplasm</location>
    </subcellularLocation>
</comment>
<dbReference type="AlphaFoldDB" id="A0A2P5GSB3"/>
<feature type="binding site" evidence="11">
    <location>
        <position position="139"/>
    </location>
    <ligand>
        <name>substrate</name>
    </ligand>
</feature>
<evidence type="ECO:0000313" key="13">
    <source>
        <dbReference type="EMBL" id="POP49447.1"/>
    </source>
</evidence>
<evidence type="ECO:0000256" key="5">
    <source>
        <dbReference type="ARBA" id="ARBA00022741"/>
    </source>
</evidence>
<dbReference type="CDD" id="cd00464">
    <property type="entry name" value="SK"/>
    <property type="match status" value="1"/>
</dbReference>
<dbReference type="InterPro" id="IPR023000">
    <property type="entry name" value="Shikimate_kinase_CS"/>
</dbReference>
<dbReference type="Proteomes" id="UP000237073">
    <property type="component" value="Unassembled WGS sequence"/>
</dbReference>
<comment type="pathway">
    <text evidence="1 11">Metabolic intermediate biosynthesis; chorismate biosynthesis; chorismate from D-erythrose 4-phosphate and phosphoenolpyruvate: step 5/7.</text>
</comment>
<evidence type="ECO:0000256" key="7">
    <source>
        <dbReference type="ARBA" id="ARBA00022840"/>
    </source>
</evidence>
<comment type="subunit">
    <text evidence="11">Monomer.</text>
</comment>
<dbReference type="InterPro" id="IPR031322">
    <property type="entry name" value="Shikimate/glucono_kinase"/>
</dbReference>
<keyword evidence="7 11" id="KW-0067">ATP-binding</keyword>
<dbReference type="RefSeq" id="WP_103674850.1">
    <property type="nucleotide sequence ID" value="NZ_PQGD01000005.1"/>
</dbReference>
<organism evidence="13 15">
    <name type="scientific">Superficieibacter electus</name>
    <dbReference type="NCBI Taxonomy" id="2022662"/>
    <lineage>
        <taxon>Bacteria</taxon>
        <taxon>Pseudomonadati</taxon>
        <taxon>Pseudomonadota</taxon>
        <taxon>Gammaproteobacteria</taxon>
        <taxon>Enterobacterales</taxon>
        <taxon>Enterobacteriaceae</taxon>
        <taxon>Superficieibacter</taxon>
    </lineage>
</organism>
<dbReference type="Proteomes" id="UP000247005">
    <property type="component" value="Unassembled WGS sequence"/>
</dbReference>
<comment type="cofactor">
    <cofactor evidence="11">
        <name>Mg(2+)</name>
        <dbReference type="ChEBI" id="CHEBI:18420"/>
    </cofactor>
    <text evidence="11">Binds 1 Mg(2+) ion per subunit.</text>
</comment>
<dbReference type="InterPro" id="IPR027417">
    <property type="entry name" value="P-loop_NTPase"/>
</dbReference>
<protein>
    <recommendedName>
        <fullName evidence="11">Shikimate kinase 1</fullName>
        <shortName evidence="11">SK 1</shortName>
        <ecNumber evidence="11">2.7.1.71</ecNumber>
    </recommendedName>
</protein>
<dbReference type="GO" id="GO:0005524">
    <property type="term" value="F:ATP binding"/>
    <property type="evidence" value="ECO:0007669"/>
    <property type="project" value="UniProtKB-UniRule"/>
</dbReference>
<feature type="binding site" evidence="11">
    <location>
        <position position="16"/>
    </location>
    <ligand>
        <name>Mg(2+)</name>
        <dbReference type="ChEBI" id="CHEBI:18420"/>
    </ligand>
</feature>
<sequence length="180" mass="19644">MTQPVFFIGPRGCGKTTVGQALAQEQNWHFVDTDHWLQERAQMNVAEIVAKEGWEGFRARETQALQAVSATSTVVATGGGMVLAEANRRFMREAGLVIYLRAPAGVLAARLDAFPQAGQRPALTAKPPEEEIREVLAEREPLYCETAHYIVDAAQPLERIIADVQAALSQPASGALRLYS</sequence>
<keyword evidence="2 11" id="KW-0963">Cytoplasm</keyword>
<evidence type="ECO:0000256" key="6">
    <source>
        <dbReference type="ARBA" id="ARBA00022777"/>
    </source>
</evidence>
<dbReference type="GO" id="GO:0009073">
    <property type="term" value="P:aromatic amino acid family biosynthetic process"/>
    <property type="evidence" value="ECO:0007669"/>
    <property type="project" value="UniProtKB-KW"/>
</dbReference>
<dbReference type="PROSITE" id="PS01128">
    <property type="entry name" value="SHIKIMATE_KINASE"/>
    <property type="match status" value="1"/>
</dbReference>
<keyword evidence="9 11" id="KW-0057">Aromatic amino acid biosynthesis</keyword>
<keyword evidence="3 11" id="KW-0028">Amino-acid biosynthesis</keyword>
<comment type="caution">
    <text evidence="13">The sequence shown here is derived from an EMBL/GenBank/DDBJ whole genome shotgun (WGS) entry which is preliminary data.</text>
</comment>
<evidence type="ECO:0000256" key="11">
    <source>
        <dbReference type="HAMAP-Rule" id="MF_00109"/>
    </source>
</evidence>
<evidence type="ECO:0000256" key="4">
    <source>
        <dbReference type="ARBA" id="ARBA00022679"/>
    </source>
</evidence>
<dbReference type="Pfam" id="PF01202">
    <property type="entry name" value="SKI"/>
    <property type="match status" value="1"/>
</dbReference>
<dbReference type="GO" id="GO:0008652">
    <property type="term" value="P:amino acid biosynthetic process"/>
    <property type="evidence" value="ECO:0007669"/>
    <property type="project" value="UniProtKB-KW"/>
</dbReference>
<evidence type="ECO:0000256" key="8">
    <source>
        <dbReference type="ARBA" id="ARBA00022842"/>
    </source>
</evidence>
<dbReference type="InterPro" id="IPR000623">
    <property type="entry name" value="Shikimate_kinase/TSH1"/>
</dbReference>
<keyword evidence="5 11" id="KW-0547">Nucleotide-binding</keyword>
<keyword evidence="11" id="KW-0479">Metal-binding</keyword>
<dbReference type="GO" id="GO:0000287">
    <property type="term" value="F:magnesium ion binding"/>
    <property type="evidence" value="ECO:0007669"/>
    <property type="project" value="UniProtKB-UniRule"/>
</dbReference>
<dbReference type="GO" id="GO:0004765">
    <property type="term" value="F:shikimate kinase activity"/>
    <property type="evidence" value="ECO:0007669"/>
    <property type="project" value="UniProtKB-UniRule"/>
</dbReference>
<dbReference type="EMBL" id="PQGD01000005">
    <property type="protein sequence ID" value="POP49447.1"/>
    <property type="molecule type" value="Genomic_DNA"/>
</dbReference>